<evidence type="ECO:0000313" key="3">
    <source>
        <dbReference type="Proteomes" id="UP000593910"/>
    </source>
</evidence>
<gene>
    <name evidence="1 2" type="primary">gatC</name>
    <name evidence="2" type="ORF">FJR03_07230</name>
</gene>
<evidence type="ECO:0000256" key="1">
    <source>
        <dbReference type="HAMAP-Rule" id="MF_00122"/>
    </source>
</evidence>
<dbReference type="KEGG" id="smax:FJR03_07230"/>
<dbReference type="GO" id="GO:0016740">
    <property type="term" value="F:transferase activity"/>
    <property type="evidence" value="ECO:0007669"/>
    <property type="project" value="UniProtKB-KW"/>
</dbReference>
<dbReference type="SUPFAM" id="SSF141000">
    <property type="entry name" value="Glu-tRNAGln amidotransferase C subunit"/>
    <property type="match status" value="1"/>
</dbReference>
<name>A0A7M1AYC3_9BACT</name>
<comment type="catalytic activity">
    <reaction evidence="1">
        <text>L-aspartyl-tRNA(Asn) + L-glutamine + ATP + H2O = L-asparaginyl-tRNA(Asn) + L-glutamate + ADP + phosphate + 2 H(+)</text>
        <dbReference type="Rhea" id="RHEA:14513"/>
        <dbReference type="Rhea" id="RHEA-COMP:9674"/>
        <dbReference type="Rhea" id="RHEA-COMP:9677"/>
        <dbReference type="ChEBI" id="CHEBI:15377"/>
        <dbReference type="ChEBI" id="CHEBI:15378"/>
        <dbReference type="ChEBI" id="CHEBI:29985"/>
        <dbReference type="ChEBI" id="CHEBI:30616"/>
        <dbReference type="ChEBI" id="CHEBI:43474"/>
        <dbReference type="ChEBI" id="CHEBI:58359"/>
        <dbReference type="ChEBI" id="CHEBI:78515"/>
        <dbReference type="ChEBI" id="CHEBI:78516"/>
        <dbReference type="ChEBI" id="CHEBI:456216"/>
    </reaction>
</comment>
<dbReference type="NCBIfam" id="TIGR00135">
    <property type="entry name" value="gatC"/>
    <property type="match status" value="1"/>
</dbReference>
<dbReference type="Proteomes" id="UP000593910">
    <property type="component" value="Chromosome"/>
</dbReference>
<organism evidence="2 3">
    <name type="scientific">Sulfurimonas marina</name>
    <dbReference type="NCBI Taxonomy" id="2590551"/>
    <lineage>
        <taxon>Bacteria</taxon>
        <taxon>Pseudomonadati</taxon>
        <taxon>Campylobacterota</taxon>
        <taxon>Epsilonproteobacteria</taxon>
        <taxon>Campylobacterales</taxon>
        <taxon>Sulfurimonadaceae</taxon>
        <taxon>Sulfurimonas</taxon>
    </lineage>
</organism>
<dbReference type="Pfam" id="PF02686">
    <property type="entry name" value="GatC"/>
    <property type="match status" value="1"/>
</dbReference>
<dbReference type="GO" id="GO:0005524">
    <property type="term" value="F:ATP binding"/>
    <property type="evidence" value="ECO:0007669"/>
    <property type="project" value="UniProtKB-KW"/>
</dbReference>
<dbReference type="InterPro" id="IPR003837">
    <property type="entry name" value="GatC"/>
</dbReference>
<comment type="function">
    <text evidence="1">Allows the formation of correctly charged Asn-tRNA(Asn) or Gln-tRNA(Gln) through the transamidation of misacylated Asp-tRNA(Asn) or Glu-tRNA(Gln) in organisms which lack either or both of asparaginyl-tRNA or glutaminyl-tRNA synthetases. The reaction takes place in the presence of glutamine and ATP through an activated phospho-Asp-tRNA(Asn) or phospho-Glu-tRNA(Gln).</text>
</comment>
<protein>
    <recommendedName>
        <fullName evidence="1">Aspartyl/glutamyl-tRNA(Asn/Gln) amidotransferase subunit C</fullName>
        <shortName evidence="1">Asp/Glu-ADT subunit C</shortName>
        <ecNumber evidence="1">6.3.5.-</ecNumber>
    </recommendedName>
</protein>
<dbReference type="GO" id="GO:0050567">
    <property type="term" value="F:glutaminyl-tRNA synthase (glutamine-hydrolyzing) activity"/>
    <property type="evidence" value="ECO:0007669"/>
    <property type="project" value="UniProtKB-UniRule"/>
</dbReference>
<comment type="similarity">
    <text evidence="1">Belongs to the GatC family.</text>
</comment>
<dbReference type="EMBL" id="CP041165">
    <property type="protein sequence ID" value="QOP41548.1"/>
    <property type="molecule type" value="Genomic_DNA"/>
</dbReference>
<dbReference type="InterPro" id="IPR036113">
    <property type="entry name" value="Asp/Glu-ADT_sf_sub_c"/>
</dbReference>
<dbReference type="RefSeq" id="WP_193112864.1">
    <property type="nucleotide sequence ID" value="NZ_CP041165.1"/>
</dbReference>
<keyword evidence="1" id="KW-0547">Nucleotide-binding</keyword>
<dbReference type="PANTHER" id="PTHR15004">
    <property type="entry name" value="GLUTAMYL-TRNA(GLN) AMIDOTRANSFERASE SUBUNIT C, MITOCHONDRIAL"/>
    <property type="match status" value="1"/>
</dbReference>
<reference evidence="2 3" key="1">
    <citation type="submission" date="2019-06" db="EMBL/GenBank/DDBJ databases">
        <title>Sulfurimonas gotlandica sp. nov., a chemoautotrophic and psychrotolerant epsilonproteobacterium isolated from a pelagic redoxcline, and an emended description of the genus Sulfurimonas.</title>
        <authorList>
            <person name="Wang S."/>
            <person name="Jiang L."/>
            <person name="Shao Z."/>
        </authorList>
    </citation>
    <scope>NUCLEOTIDE SEQUENCE [LARGE SCALE GENOMIC DNA]</scope>
    <source>
        <strain evidence="2 3">B2</strain>
    </source>
</reference>
<comment type="subunit">
    <text evidence="1">Heterotrimer of A, B and C subunits.</text>
</comment>
<dbReference type="PANTHER" id="PTHR15004:SF0">
    <property type="entry name" value="GLUTAMYL-TRNA(GLN) AMIDOTRANSFERASE SUBUNIT C, MITOCHONDRIAL"/>
    <property type="match status" value="1"/>
</dbReference>
<dbReference type="HAMAP" id="MF_00122">
    <property type="entry name" value="GatC"/>
    <property type="match status" value="1"/>
</dbReference>
<sequence>MQVDDKLLSRLEKLSYLKVAEDKRAEIVEQLSEIVSFVDNLSELDTAGIDSTFAMNDNATPLREDLPSCDTNVNDDILRHAPDASEHFFIVPKIIE</sequence>
<dbReference type="GO" id="GO:0006412">
    <property type="term" value="P:translation"/>
    <property type="evidence" value="ECO:0007669"/>
    <property type="project" value="UniProtKB-UniRule"/>
</dbReference>
<keyword evidence="1" id="KW-0067">ATP-binding</keyword>
<accession>A0A7M1AYC3</accession>
<evidence type="ECO:0000313" key="2">
    <source>
        <dbReference type="EMBL" id="QOP41548.1"/>
    </source>
</evidence>
<dbReference type="Gene3D" id="1.10.20.60">
    <property type="entry name" value="Glu-tRNAGln amidotransferase C subunit, N-terminal domain"/>
    <property type="match status" value="1"/>
</dbReference>
<proteinExistence type="inferred from homology"/>
<keyword evidence="2" id="KW-0808">Transferase</keyword>
<dbReference type="GO" id="GO:0070681">
    <property type="term" value="P:glutaminyl-tRNAGln biosynthesis via transamidation"/>
    <property type="evidence" value="ECO:0007669"/>
    <property type="project" value="TreeGrafter"/>
</dbReference>
<keyword evidence="1" id="KW-0648">Protein biosynthesis</keyword>
<keyword evidence="1" id="KW-0436">Ligase</keyword>
<dbReference type="GO" id="GO:0006450">
    <property type="term" value="P:regulation of translational fidelity"/>
    <property type="evidence" value="ECO:0007669"/>
    <property type="project" value="InterPro"/>
</dbReference>
<dbReference type="EC" id="6.3.5.-" evidence="1"/>
<comment type="catalytic activity">
    <reaction evidence="1">
        <text>L-glutamyl-tRNA(Gln) + L-glutamine + ATP + H2O = L-glutaminyl-tRNA(Gln) + L-glutamate + ADP + phosphate + H(+)</text>
        <dbReference type="Rhea" id="RHEA:17521"/>
        <dbReference type="Rhea" id="RHEA-COMP:9681"/>
        <dbReference type="Rhea" id="RHEA-COMP:9684"/>
        <dbReference type="ChEBI" id="CHEBI:15377"/>
        <dbReference type="ChEBI" id="CHEBI:15378"/>
        <dbReference type="ChEBI" id="CHEBI:29985"/>
        <dbReference type="ChEBI" id="CHEBI:30616"/>
        <dbReference type="ChEBI" id="CHEBI:43474"/>
        <dbReference type="ChEBI" id="CHEBI:58359"/>
        <dbReference type="ChEBI" id="CHEBI:78520"/>
        <dbReference type="ChEBI" id="CHEBI:78521"/>
        <dbReference type="ChEBI" id="CHEBI:456216"/>
    </reaction>
</comment>
<dbReference type="AlphaFoldDB" id="A0A7M1AYC3"/>
<keyword evidence="3" id="KW-1185">Reference proteome</keyword>